<dbReference type="InterPro" id="IPR011992">
    <property type="entry name" value="EF-hand-dom_pair"/>
</dbReference>
<feature type="domain" description="EF-hand" evidence="9">
    <location>
        <begin position="345"/>
        <end position="380"/>
    </location>
</feature>
<feature type="domain" description="EF-hand" evidence="9">
    <location>
        <begin position="381"/>
        <end position="416"/>
    </location>
</feature>
<dbReference type="PROSITE" id="PS50222">
    <property type="entry name" value="EF_HAND_2"/>
    <property type="match status" value="2"/>
</dbReference>
<dbReference type="CDD" id="cd00051">
    <property type="entry name" value="EFh"/>
    <property type="match status" value="2"/>
</dbReference>
<feature type="region of interest" description="Disordered" evidence="7">
    <location>
        <begin position="514"/>
        <end position="632"/>
    </location>
</feature>
<keyword evidence="2" id="KW-0677">Repeat</keyword>
<organism evidence="10 11">
    <name type="scientific">Geranomyces variabilis</name>
    <dbReference type="NCBI Taxonomy" id="109894"/>
    <lineage>
        <taxon>Eukaryota</taxon>
        <taxon>Fungi</taxon>
        <taxon>Fungi incertae sedis</taxon>
        <taxon>Chytridiomycota</taxon>
        <taxon>Chytridiomycota incertae sedis</taxon>
        <taxon>Chytridiomycetes</taxon>
        <taxon>Spizellomycetales</taxon>
        <taxon>Powellomycetaceae</taxon>
        <taxon>Geranomyces</taxon>
    </lineage>
</organism>
<evidence type="ECO:0000256" key="1">
    <source>
        <dbReference type="ARBA" id="ARBA00022723"/>
    </source>
</evidence>
<evidence type="ECO:0000256" key="3">
    <source>
        <dbReference type="ARBA" id="ARBA00022771"/>
    </source>
</evidence>
<dbReference type="Gene3D" id="3.30.60.90">
    <property type="match status" value="1"/>
</dbReference>
<evidence type="ECO:0000313" key="11">
    <source>
        <dbReference type="Proteomes" id="UP001212152"/>
    </source>
</evidence>
<proteinExistence type="predicted"/>
<evidence type="ECO:0000256" key="7">
    <source>
        <dbReference type="SAM" id="MobiDB-lite"/>
    </source>
</evidence>
<evidence type="ECO:0000256" key="5">
    <source>
        <dbReference type="ARBA" id="ARBA00022837"/>
    </source>
</evidence>
<dbReference type="GO" id="GO:0005509">
    <property type="term" value="F:calcium ion binding"/>
    <property type="evidence" value="ECO:0007669"/>
    <property type="project" value="InterPro"/>
</dbReference>
<keyword evidence="11" id="KW-1185">Reference proteome</keyword>
<keyword evidence="5" id="KW-0106">Calcium</keyword>
<feature type="compositionally biased region" description="Polar residues" evidence="7">
    <location>
        <begin position="598"/>
        <end position="615"/>
    </location>
</feature>
<dbReference type="InterPro" id="IPR002048">
    <property type="entry name" value="EF_hand_dom"/>
</dbReference>
<name>A0AAD5TDR1_9FUNG</name>
<dbReference type="InterPro" id="IPR000433">
    <property type="entry name" value="Znf_ZZ"/>
</dbReference>
<evidence type="ECO:0000313" key="10">
    <source>
        <dbReference type="EMBL" id="KAJ3172897.1"/>
    </source>
</evidence>
<dbReference type="InterPro" id="IPR018247">
    <property type="entry name" value="EF_Hand_1_Ca_BS"/>
</dbReference>
<dbReference type="PRINTS" id="PR00450">
    <property type="entry name" value="RECOVERIN"/>
</dbReference>
<evidence type="ECO:0000259" key="9">
    <source>
        <dbReference type="PROSITE" id="PS50222"/>
    </source>
</evidence>
<dbReference type="Proteomes" id="UP001212152">
    <property type="component" value="Unassembled WGS sequence"/>
</dbReference>
<feature type="region of interest" description="Disordered" evidence="7">
    <location>
        <begin position="47"/>
        <end position="196"/>
    </location>
</feature>
<dbReference type="PROSITE" id="PS00018">
    <property type="entry name" value="EF_HAND_1"/>
    <property type="match status" value="2"/>
</dbReference>
<comment type="caution">
    <text evidence="10">The sequence shown here is derived from an EMBL/GenBank/DDBJ whole genome shotgun (WGS) entry which is preliminary data.</text>
</comment>
<feature type="domain" description="ZZ-type" evidence="8">
    <location>
        <begin position="218"/>
        <end position="270"/>
    </location>
</feature>
<feature type="compositionally biased region" description="Low complexity" evidence="7">
    <location>
        <begin position="156"/>
        <end position="170"/>
    </location>
</feature>
<feature type="compositionally biased region" description="Acidic residues" evidence="7">
    <location>
        <begin position="174"/>
        <end position="186"/>
    </location>
</feature>
<keyword evidence="1" id="KW-0479">Metal-binding</keyword>
<dbReference type="CDD" id="cd02340">
    <property type="entry name" value="ZZ_NBR1_like"/>
    <property type="match status" value="1"/>
</dbReference>
<evidence type="ECO:0000259" key="8">
    <source>
        <dbReference type="PROSITE" id="PS50135"/>
    </source>
</evidence>
<dbReference type="PANTHER" id="PTHR23055">
    <property type="entry name" value="CALCIUM BINDING PROTEINS"/>
    <property type="match status" value="1"/>
</dbReference>
<feature type="compositionally biased region" description="Low complexity" evidence="7">
    <location>
        <begin position="65"/>
        <end position="90"/>
    </location>
</feature>
<dbReference type="GO" id="GO:0008270">
    <property type="term" value="F:zinc ion binding"/>
    <property type="evidence" value="ECO:0007669"/>
    <property type="project" value="UniProtKB-KW"/>
</dbReference>
<feature type="compositionally biased region" description="Pro residues" evidence="7">
    <location>
        <begin position="558"/>
        <end position="567"/>
    </location>
</feature>
<evidence type="ECO:0000256" key="4">
    <source>
        <dbReference type="ARBA" id="ARBA00022833"/>
    </source>
</evidence>
<dbReference type="InterPro" id="IPR028846">
    <property type="entry name" value="Recoverin"/>
</dbReference>
<keyword evidence="4" id="KW-0862">Zinc</keyword>
<protein>
    <submittedName>
        <fullName evidence="10">Uncharacterized protein</fullName>
    </submittedName>
</protein>
<keyword evidence="3 6" id="KW-0863">Zinc-finger</keyword>
<evidence type="ECO:0000256" key="2">
    <source>
        <dbReference type="ARBA" id="ARBA00022737"/>
    </source>
</evidence>
<sequence>MTAVLLPAQTHDIASFTTSSTASKICLFVAGVLSGIILIHATASLPPPPPSSAMSASSIPPPATPASSSATSKPRTQRPASASSSLEASSYTRRRGNSRVASDPGPPENDGEEEDSRDVSWSAAARGGTSAPTQQQVTPFSAGIDWDGHEGRGRQGRSSPGGIPAGSSSSDAEYTSDDEVREEDVDGNVTEQTDDTERLLQLLSAISEEQAEKDGFVHRSITCNHCGKSPIRGFRFKCANCVDYDVCEACEALEVHLKTHVFVKIRIPIPPLMNARSALFPVIYPGEDFTNEHIEYNAAELQKRTQFDVIELDAFHEQFLSLSNSDEGGIDRVTFERCLGPLGLEKNLIVERLFCFFDRNRDDVISFEELVMGLSVLCKGDLDERMKWAFRGYDLNDDGRISREELHRMFKAYFHLSMELVRDVVKTMEEGMMESFDDEAAKPVSAAFAGPSGPYTGTVANSSSDEDDGGGEHADPEAAAAASAARAKRRQLRRAKRVAEDGYDILANFAVGGSSNAHVGANRRTSGASTSSSVFSPPYPSALLIPPNNRSDRHSSGPAPPPPPPLSPSAAGSSPSPLSSSSATRPVRRLNLRRSLPHLSTSSPLRASLDPSSPQHHLFAHHLPSPSTVAAPPHSAIEEQWPIMEAMSQDAIEEMVDKVFESAGKEDAVRRYHEHGTLEEKDGLDFEDFVRVVEVDSNILAWFEALGSVF</sequence>
<dbReference type="SMART" id="SM00291">
    <property type="entry name" value="ZnF_ZZ"/>
    <property type="match status" value="1"/>
</dbReference>
<dbReference type="PROSITE" id="PS50135">
    <property type="entry name" value="ZF_ZZ_2"/>
    <property type="match status" value="1"/>
</dbReference>
<feature type="compositionally biased region" description="Low complexity" evidence="7">
    <location>
        <begin position="568"/>
        <end position="583"/>
    </location>
</feature>
<dbReference type="AlphaFoldDB" id="A0AAD5TDR1"/>
<dbReference type="Pfam" id="PF00569">
    <property type="entry name" value="ZZ"/>
    <property type="match status" value="1"/>
</dbReference>
<dbReference type="InterPro" id="IPR043145">
    <property type="entry name" value="Znf_ZZ_sf"/>
</dbReference>
<dbReference type="PROSITE" id="PS01357">
    <property type="entry name" value="ZF_ZZ_1"/>
    <property type="match status" value="1"/>
</dbReference>
<evidence type="ECO:0000256" key="6">
    <source>
        <dbReference type="PROSITE-ProRule" id="PRU00228"/>
    </source>
</evidence>
<feature type="compositionally biased region" description="Basic residues" evidence="7">
    <location>
        <begin position="586"/>
        <end position="596"/>
    </location>
</feature>
<reference evidence="10" key="1">
    <citation type="submission" date="2020-05" db="EMBL/GenBank/DDBJ databases">
        <title>Phylogenomic resolution of chytrid fungi.</title>
        <authorList>
            <person name="Stajich J.E."/>
            <person name="Amses K."/>
            <person name="Simmons R."/>
            <person name="Seto K."/>
            <person name="Myers J."/>
            <person name="Bonds A."/>
            <person name="Quandt C.A."/>
            <person name="Barry K."/>
            <person name="Liu P."/>
            <person name="Grigoriev I."/>
            <person name="Longcore J.E."/>
            <person name="James T.Y."/>
        </authorList>
    </citation>
    <scope>NUCLEOTIDE SEQUENCE</scope>
    <source>
        <strain evidence="10">JEL0379</strain>
    </source>
</reference>
<dbReference type="EMBL" id="JADGJQ010000073">
    <property type="protein sequence ID" value="KAJ3172897.1"/>
    <property type="molecule type" value="Genomic_DNA"/>
</dbReference>
<dbReference type="SMART" id="SM00054">
    <property type="entry name" value="EFh"/>
    <property type="match status" value="2"/>
</dbReference>
<feature type="compositionally biased region" description="Low complexity" evidence="7">
    <location>
        <begin position="526"/>
        <end position="536"/>
    </location>
</feature>
<dbReference type="PANTHER" id="PTHR23055:SF188">
    <property type="entry name" value="EF-HAND DOMAIN-CONTAINING PROTEIN"/>
    <property type="match status" value="1"/>
</dbReference>
<feature type="compositionally biased region" description="Polar residues" evidence="7">
    <location>
        <begin position="130"/>
        <end position="139"/>
    </location>
</feature>
<dbReference type="Pfam" id="PF13202">
    <property type="entry name" value="EF-hand_5"/>
    <property type="match status" value="1"/>
</dbReference>
<accession>A0AAD5TDR1</accession>
<gene>
    <name evidence="10" type="ORF">HDU87_007733</name>
</gene>
<dbReference type="SUPFAM" id="SSF57850">
    <property type="entry name" value="RING/U-box"/>
    <property type="match status" value="1"/>
</dbReference>
<dbReference type="SUPFAM" id="SSF47473">
    <property type="entry name" value="EF-hand"/>
    <property type="match status" value="1"/>
</dbReference>
<dbReference type="Gene3D" id="1.10.238.10">
    <property type="entry name" value="EF-hand"/>
    <property type="match status" value="1"/>
</dbReference>
<feature type="region of interest" description="Disordered" evidence="7">
    <location>
        <begin position="453"/>
        <end position="486"/>
    </location>
</feature>